<dbReference type="Proteomes" id="UP001409585">
    <property type="component" value="Unassembled WGS sequence"/>
</dbReference>
<organism evidence="1 2">
    <name type="scientific">Halioxenophilus aromaticivorans</name>
    <dbReference type="NCBI Taxonomy" id="1306992"/>
    <lineage>
        <taxon>Bacteria</taxon>
        <taxon>Pseudomonadati</taxon>
        <taxon>Pseudomonadota</taxon>
        <taxon>Gammaproteobacteria</taxon>
        <taxon>Alteromonadales</taxon>
        <taxon>Alteromonadaceae</taxon>
        <taxon>Halioxenophilus</taxon>
    </lineage>
</organism>
<evidence type="ECO:0000313" key="1">
    <source>
        <dbReference type="EMBL" id="GAA4941932.1"/>
    </source>
</evidence>
<dbReference type="AlphaFoldDB" id="A0AAV3U1T0"/>
<name>A0AAV3U1T0_9ALTE</name>
<proteinExistence type="predicted"/>
<comment type="caution">
    <text evidence="1">The sequence shown here is derived from an EMBL/GenBank/DDBJ whole genome shotgun (WGS) entry which is preliminary data.</text>
</comment>
<sequence>MARFHLFKDGMGMKTDVDFLRHVTSRAEALLTLITDIQHPGLYGQDGQLVLL</sequence>
<accession>A0AAV3U1T0</accession>
<protein>
    <submittedName>
        <fullName evidence="1">Uncharacterized protein</fullName>
    </submittedName>
</protein>
<gene>
    <name evidence="1" type="ORF">GCM10025791_20470</name>
</gene>
<dbReference type="EMBL" id="BAABLX010000013">
    <property type="protein sequence ID" value="GAA4941932.1"/>
    <property type="molecule type" value="Genomic_DNA"/>
</dbReference>
<evidence type="ECO:0000313" key="2">
    <source>
        <dbReference type="Proteomes" id="UP001409585"/>
    </source>
</evidence>
<reference evidence="2" key="1">
    <citation type="journal article" date="2019" name="Int. J. Syst. Evol. Microbiol.">
        <title>The Global Catalogue of Microorganisms (GCM) 10K type strain sequencing project: providing services to taxonomists for standard genome sequencing and annotation.</title>
        <authorList>
            <consortium name="The Broad Institute Genomics Platform"/>
            <consortium name="The Broad Institute Genome Sequencing Center for Infectious Disease"/>
            <person name="Wu L."/>
            <person name="Ma J."/>
        </authorList>
    </citation>
    <scope>NUCLEOTIDE SEQUENCE [LARGE SCALE GENOMIC DNA]</scope>
    <source>
        <strain evidence="2">JCM 19134</strain>
    </source>
</reference>
<keyword evidence="2" id="KW-1185">Reference proteome</keyword>